<name>A0A6J4NTC7_9BURK</name>
<evidence type="ECO:0000256" key="1">
    <source>
        <dbReference type="SAM" id="MobiDB-lite"/>
    </source>
</evidence>
<proteinExistence type="predicted"/>
<evidence type="ECO:0000313" key="2">
    <source>
        <dbReference type="EMBL" id="CAA9391787.1"/>
    </source>
</evidence>
<sequence>VRPDQEGIRPGAEGSQGLGPWPVSGLRREQLRPGLRVGRHAGLHVLRPDFGQGVRPARRGGRQAVAHGSGPAHPQVHRRRGTEGPRRPQHRSRRADRPDEPAAQGHAGEAGVFALHQFAADQRRPEPARGDAAAGDVRGSGLGQPAAALLVALLGGVRQPGACVGLGRSGVGQPAARMAGPGPGRQHSLHAAVAAGQGLPAHAAGSGPHPHAAACGRHLHRRVRERAGRFFGPLV</sequence>
<dbReference type="AlphaFoldDB" id="A0A6J4NTC7"/>
<feature type="region of interest" description="Disordered" evidence="1">
    <location>
        <begin position="1"/>
        <end position="26"/>
    </location>
</feature>
<feature type="region of interest" description="Disordered" evidence="1">
    <location>
        <begin position="38"/>
        <end position="106"/>
    </location>
</feature>
<organism evidence="2">
    <name type="scientific">uncultured Ramlibacter sp</name>
    <dbReference type="NCBI Taxonomy" id="260755"/>
    <lineage>
        <taxon>Bacteria</taxon>
        <taxon>Pseudomonadati</taxon>
        <taxon>Pseudomonadota</taxon>
        <taxon>Betaproteobacteria</taxon>
        <taxon>Burkholderiales</taxon>
        <taxon>Comamonadaceae</taxon>
        <taxon>Ramlibacter</taxon>
        <taxon>environmental samples</taxon>
    </lineage>
</organism>
<feature type="non-terminal residue" evidence="2">
    <location>
        <position position="1"/>
    </location>
</feature>
<dbReference type="EMBL" id="CADCUX010000112">
    <property type="protein sequence ID" value="CAA9391787.1"/>
    <property type="molecule type" value="Genomic_DNA"/>
</dbReference>
<gene>
    <name evidence="2" type="ORF">AVDCRST_MAG51-420</name>
</gene>
<reference evidence="2" key="1">
    <citation type="submission" date="2020-02" db="EMBL/GenBank/DDBJ databases">
        <authorList>
            <person name="Meier V. D."/>
        </authorList>
    </citation>
    <scope>NUCLEOTIDE SEQUENCE</scope>
    <source>
        <strain evidence="2">AVDCRST_MAG51</strain>
    </source>
</reference>
<feature type="non-terminal residue" evidence="2">
    <location>
        <position position="235"/>
    </location>
</feature>
<accession>A0A6J4NTC7</accession>
<protein>
    <submittedName>
        <fullName evidence="2">Uncharacterized protein</fullName>
    </submittedName>
</protein>